<dbReference type="KEGG" id="zmp:Zymop_0657"/>
<dbReference type="Proteomes" id="UP000000491">
    <property type="component" value="Chromosome"/>
</dbReference>
<proteinExistence type="predicted"/>
<evidence type="ECO:0000313" key="2">
    <source>
        <dbReference type="EMBL" id="AEI37559.1"/>
    </source>
</evidence>
<sequence length="454" mass="49717">MEERIAMIKHPKAPLFNRSFGQRIRGKAVFTWGSVFLSAFLLSGCNVIKKYHKAIDAELAAKSDESGESVSVLQGQLTPVDRRPFIVHELAKFAHPTAMSFLPDGRLLVTEKSGEIKLWHPDNQIGIIRNLPAVSDAGQGGLLDIALHPDFDRNHLIYLSWTETSTVGKNKNSQLSAEIPAENNGNESFDKTIVGAVVGRAELIFDNKGGGRLSGLSVIWRQDPKTEGNLEFGARMVFAPDKSLFISSGDRHQPASAQDMSINLGKIVRITDIGRIPPDNPFNGTSFLKSQIWTSGHRNPLGLAFSPDGLFWENEIGQNGGDELNLIRKGANYGWPIVSEQATAASNTPTTESNVTHQEFVGPKWSWSTSLAPSSLAFYTGNLFPEWKGNAFIGGLASQMLVRMEIKGEKVRETDRWPMGHSVRDVTQGPDGALWLICDDPNGGILIRLAPPGR</sequence>
<dbReference type="PANTHER" id="PTHR19328">
    <property type="entry name" value="HEDGEHOG-INTERACTING PROTEIN"/>
    <property type="match status" value="1"/>
</dbReference>
<feature type="domain" description="Glucose/Sorbosone dehydrogenase" evidence="1">
    <location>
        <begin position="94"/>
        <end position="446"/>
    </location>
</feature>
<name>F8ERY4_ZYMMT</name>
<reference evidence="2 3" key="1">
    <citation type="journal article" date="2011" name="J. Bacteriol.">
        <title>Genome sequence of the ethanol-producing Zymomonas mobilis subsp. pomaceae lectotype strain ATCC 29192.</title>
        <authorList>
            <person name="Kouvelis V.N."/>
            <person name="Davenport K.W."/>
            <person name="Brettin T.S."/>
            <person name="Bruce D."/>
            <person name="Detter C."/>
            <person name="Han C.S."/>
            <person name="Nolan M."/>
            <person name="Tapia R."/>
            <person name="Damoulaki A."/>
            <person name="Kyrpides N.C."/>
            <person name="Typas M.A."/>
            <person name="Pappas K.M."/>
        </authorList>
    </citation>
    <scope>NUCLEOTIDE SEQUENCE [LARGE SCALE GENOMIC DNA]</scope>
    <source>
        <strain evidence="3">ATCC 29192 / DSM 22645 / JCM 10191 / CCUG 17912 / NBRC 13757 / NCIMB 11200 / NRRL B-4491 / Barker I</strain>
    </source>
</reference>
<dbReference type="Pfam" id="PF07995">
    <property type="entry name" value="GSDH"/>
    <property type="match status" value="1"/>
</dbReference>
<dbReference type="HOGENOM" id="CLU_012253_1_0_5"/>
<dbReference type="InterPro" id="IPR011041">
    <property type="entry name" value="Quinoprot_gluc/sorb_DH_b-prop"/>
</dbReference>
<evidence type="ECO:0000313" key="3">
    <source>
        <dbReference type="Proteomes" id="UP000000491"/>
    </source>
</evidence>
<organism evidence="2 3">
    <name type="scientific">Zymomonas mobilis subsp. pomaceae (strain ATCC 29192 / DSM 22645 / JCM 10191 / CCUG 17912 / NBRC 13757 / NCIMB 11200 / NRRL B-4491 / Barker I)</name>
    <dbReference type="NCBI Taxonomy" id="579138"/>
    <lineage>
        <taxon>Bacteria</taxon>
        <taxon>Pseudomonadati</taxon>
        <taxon>Pseudomonadota</taxon>
        <taxon>Alphaproteobacteria</taxon>
        <taxon>Sphingomonadales</taxon>
        <taxon>Zymomonadaceae</taxon>
        <taxon>Zymomonas</taxon>
    </lineage>
</organism>
<gene>
    <name evidence="2" type="ordered locus">Zymop_0657</name>
</gene>
<evidence type="ECO:0000259" key="1">
    <source>
        <dbReference type="Pfam" id="PF07995"/>
    </source>
</evidence>
<dbReference type="InterPro" id="IPR011042">
    <property type="entry name" value="6-blade_b-propeller_TolB-like"/>
</dbReference>
<dbReference type="Gene3D" id="2.120.10.30">
    <property type="entry name" value="TolB, C-terminal domain"/>
    <property type="match status" value="1"/>
</dbReference>
<accession>F8ERY4</accession>
<dbReference type="SUPFAM" id="SSF50952">
    <property type="entry name" value="Soluble quinoprotein glucose dehydrogenase"/>
    <property type="match status" value="1"/>
</dbReference>
<dbReference type="eggNOG" id="COG2133">
    <property type="taxonomic scope" value="Bacteria"/>
</dbReference>
<dbReference type="AlphaFoldDB" id="F8ERY4"/>
<dbReference type="PANTHER" id="PTHR19328:SF75">
    <property type="entry name" value="ALDOSE SUGAR DEHYDROGENASE YLII"/>
    <property type="match status" value="1"/>
</dbReference>
<dbReference type="PATRIC" id="fig|579138.3.peg.692"/>
<dbReference type="EMBL" id="CP002865">
    <property type="protein sequence ID" value="AEI37559.1"/>
    <property type="molecule type" value="Genomic_DNA"/>
</dbReference>
<protein>
    <submittedName>
        <fullName evidence="2">Glucose sorbosone dehydrogenase</fullName>
    </submittedName>
</protein>
<dbReference type="STRING" id="579138.Zymop_0657"/>
<dbReference type="InterPro" id="IPR012938">
    <property type="entry name" value="Glc/Sorbosone_DH"/>
</dbReference>